<feature type="signal peptide" evidence="1">
    <location>
        <begin position="1"/>
        <end position="19"/>
    </location>
</feature>
<gene>
    <name evidence="2" type="ORF">A2118_01535</name>
</gene>
<evidence type="ECO:0000313" key="2">
    <source>
        <dbReference type="EMBL" id="OGG40832.1"/>
    </source>
</evidence>
<feature type="chain" id="PRO_5009523155" description="BIG2 domain-containing protein" evidence="1">
    <location>
        <begin position="20"/>
        <end position="329"/>
    </location>
</feature>
<accession>A0A1F6BVN4</accession>
<dbReference type="AlphaFoldDB" id="A0A1F6BVN4"/>
<evidence type="ECO:0000256" key="1">
    <source>
        <dbReference type="SAM" id="SignalP"/>
    </source>
</evidence>
<organism evidence="2 3">
    <name type="scientific">Candidatus Kaiserbacteria bacterium GWA2_50_9</name>
    <dbReference type="NCBI Taxonomy" id="1798474"/>
    <lineage>
        <taxon>Bacteria</taxon>
        <taxon>Candidatus Kaiseribacteriota</taxon>
    </lineage>
</organism>
<dbReference type="Proteomes" id="UP000179014">
    <property type="component" value="Unassembled WGS sequence"/>
</dbReference>
<keyword evidence="1" id="KW-0732">Signal</keyword>
<protein>
    <recommendedName>
        <fullName evidence="4">BIG2 domain-containing protein</fullName>
    </recommendedName>
</protein>
<dbReference type="STRING" id="1798474.A2118_01535"/>
<evidence type="ECO:0000313" key="3">
    <source>
        <dbReference type="Proteomes" id="UP000179014"/>
    </source>
</evidence>
<sequence>MRTYLPFAFAFLLPLAASAQSFGGLGGSGPSFSLSLEPQYPVPYSQAMISASSDSIDLANATMIISVAGKEVYRGSVHPTAATLGKAGSVTRANVTISSGGKSYNQSVSIQTQDVTLIAEPVSSAPVLYSGKPSVPSEGTTRVVAVANLRTTDGAQVDPATLSYSWTVDDTRIAESSGIGKSAILVASPLPYRARTVSVAIASQDGALVGGDSLTLSPRDPLVRIYENDPLLGIRFNRALSGTYTITGAESTLFATPFSVPTGNGAPLLQWFLNGSAAQTGNSITLRPTGDGAGNASLSLTASSGNNSIATASLSLIFGANPSTNFFGL</sequence>
<name>A0A1F6BVN4_9BACT</name>
<proteinExistence type="predicted"/>
<dbReference type="CDD" id="cd00161">
    <property type="entry name" value="beta-trefoil_Ricin-like"/>
    <property type="match status" value="1"/>
</dbReference>
<evidence type="ECO:0008006" key="4">
    <source>
        <dbReference type="Google" id="ProtNLM"/>
    </source>
</evidence>
<comment type="caution">
    <text evidence="2">The sequence shown here is derived from an EMBL/GenBank/DDBJ whole genome shotgun (WGS) entry which is preliminary data.</text>
</comment>
<reference evidence="2 3" key="1">
    <citation type="journal article" date="2016" name="Nat. Commun.">
        <title>Thousands of microbial genomes shed light on interconnected biogeochemical processes in an aquifer system.</title>
        <authorList>
            <person name="Anantharaman K."/>
            <person name="Brown C.T."/>
            <person name="Hug L.A."/>
            <person name="Sharon I."/>
            <person name="Castelle C.J."/>
            <person name="Probst A.J."/>
            <person name="Thomas B.C."/>
            <person name="Singh A."/>
            <person name="Wilkins M.J."/>
            <person name="Karaoz U."/>
            <person name="Brodie E.L."/>
            <person name="Williams K.H."/>
            <person name="Hubbard S.S."/>
            <person name="Banfield J.F."/>
        </authorList>
    </citation>
    <scope>NUCLEOTIDE SEQUENCE [LARGE SCALE GENOMIC DNA]</scope>
</reference>
<dbReference type="EMBL" id="MFKN01000025">
    <property type="protein sequence ID" value="OGG40832.1"/>
    <property type="molecule type" value="Genomic_DNA"/>
</dbReference>